<feature type="domain" description="NAC" evidence="5">
    <location>
        <begin position="1"/>
        <end position="58"/>
    </location>
</feature>
<evidence type="ECO:0000256" key="4">
    <source>
        <dbReference type="ARBA" id="ARBA00023242"/>
    </source>
</evidence>
<keyword evidence="1" id="KW-0805">Transcription regulation</keyword>
<name>A0A059AT93_EUCGR</name>
<evidence type="ECO:0000256" key="2">
    <source>
        <dbReference type="ARBA" id="ARBA00023125"/>
    </source>
</evidence>
<sequence>MRQKEHFRFEENFGFQKRQSPKNAQTKWVLHEYHIYADLMDNALNNQGDFVLYHLKQNLDNRGKKNSKTKKAKKDVSIMPLEGSRSSCHTPNEVNQTIFFIMPQEGSRSICTHLMKSITQVAPAHW</sequence>
<dbReference type="Gramene" id="KCW56901">
    <property type="protein sequence ID" value="KCW56901"/>
    <property type="gene ID" value="EUGRSUZ_I02577"/>
</dbReference>
<keyword evidence="4" id="KW-0539">Nucleus</keyword>
<dbReference type="Gene3D" id="2.170.150.80">
    <property type="entry name" value="NAC domain"/>
    <property type="match status" value="1"/>
</dbReference>
<evidence type="ECO:0000256" key="3">
    <source>
        <dbReference type="ARBA" id="ARBA00023163"/>
    </source>
</evidence>
<dbReference type="AlphaFoldDB" id="A0A059AT93"/>
<dbReference type="SUPFAM" id="SSF101941">
    <property type="entry name" value="NAC domain"/>
    <property type="match status" value="1"/>
</dbReference>
<dbReference type="InParanoid" id="A0A059AT93"/>
<dbReference type="EMBL" id="KK198761">
    <property type="protein sequence ID" value="KCW56901.1"/>
    <property type="molecule type" value="Genomic_DNA"/>
</dbReference>
<evidence type="ECO:0000259" key="5">
    <source>
        <dbReference type="PROSITE" id="PS51005"/>
    </source>
</evidence>
<dbReference type="GO" id="GO:0006355">
    <property type="term" value="P:regulation of DNA-templated transcription"/>
    <property type="evidence" value="ECO:0007669"/>
    <property type="project" value="InterPro"/>
</dbReference>
<reference evidence="6" key="1">
    <citation type="submission" date="2013-07" db="EMBL/GenBank/DDBJ databases">
        <title>The genome of Eucalyptus grandis.</title>
        <authorList>
            <person name="Schmutz J."/>
            <person name="Hayes R."/>
            <person name="Myburg A."/>
            <person name="Tuskan G."/>
            <person name="Grattapaglia D."/>
            <person name="Rokhsar D.S."/>
        </authorList>
    </citation>
    <scope>NUCLEOTIDE SEQUENCE</scope>
    <source>
        <tissue evidence="6">Leaf extractions</tissue>
    </source>
</reference>
<dbReference type="InterPro" id="IPR003441">
    <property type="entry name" value="NAC-dom"/>
</dbReference>
<keyword evidence="3" id="KW-0804">Transcription</keyword>
<dbReference type="InterPro" id="IPR036093">
    <property type="entry name" value="NAC_dom_sf"/>
</dbReference>
<accession>A0A059AT93</accession>
<proteinExistence type="predicted"/>
<dbReference type="PROSITE" id="PS51005">
    <property type="entry name" value="NAC"/>
    <property type="match status" value="1"/>
</dbReference>
<evidence type="ECO:0000256" key="1">
    <source>
        <dbReference type="ARBA" id="ARBA00023015"/>
    </source>
</evidence>
<keyword evidence="2" id="KW-0238">DNA-binding</keyword>
<organism evidence="6">
    <name type="scientific">Eucalyptus grandis</name>
    <name type="common">Flooded gum</name>
    <dbReference type="NCBI Taxonomy" id="71139"/>
    <lineage>
        <taxon>Eukaryota</taxon>
        <taxon>Viridiplantae</taxon>
        <taxon>Streptophyta</taxon>
        <taxon>Embryophyta</taxon>
        <taxon>Tracheophyta</taxon>
        <taxon>Spermatophyta</taxon>
        <taxon>Magnoliopsida</taxon>
        <taxon>eudicotyledons</taxon>
        <taxon>Gunneridae</taxon>
        <taxon>Pentapetalae</taxon>
        <taxon>rosids</taxon>
        <taxon>malvids</taxon>
        <taxon>Myrtales</taxon>
        <taxon>Myrtaceae</taxon>
        <taxon>Myrtoideae</taxon>
        <taxon>Eucalypteae</taxon>
        <taxon>Eucalyptus</taxon>
    </lineage>
</organism>
<gene>
    <name evidence="6" type="ORF">EUGRSUZ_I02577</name>
</gene>
<evidence type="ECO:0000313" key="6">
    <source>
        <dbReference type="EMBL" id="KCW56901.1"/>
    </source>
</evidence>
<protein>
    <recommendedName>
        <fullName evidence="5">NAC domain-containing protein</fullName>
    </recommendedName>
</protein>
<dbReference type="GO" id="GO:0003677">
    <property type="term" value="F:DNA binding"/>
    <property type="evidence" value="ECO:0007669"/>
    <property type="project" value="UniProtKB-KW"/>
</dbReference>